<dbReference type="PROSITE" id="PS51352">
    <property type="entry name" value="THIOREDOXIN_2"/>
    <property type="match status" value="1"/>
</dbReference>
<dbReference type="SUPFAM" id="SSF52833">
    <property type="entry name" value="Thioredoxin-like"/>
    <property type="match status" value="1"/>
</dbReference>
<dbReference type="EMBL" id="FMTP01000008">
    <property type="protein sequence ID" value="SCW93963.1"/>
    <property type="molecule type" value="Genomic_DNA"/>
</dbReference>
<evidence type="ECO:0000313" key="4">
    <source>
        <dbReference type="Proteomes" id="UP000198889"/>
    </source>
</evidence>
<dbReference type="GO" id="GO:0045454">
    <property type="term" value="P:cell redox homeostasis"/>
    <property type="evidence" value="ECO:0007669"/>
    <property type="project" value="TreeGrafter"/>
</dbReference>
<dbReference type="STRING" id="177413.SAMN05660859_4043"/>
<dbReference type="GO" id="GO:0015035">
    <property type="term" value="F:protein-disulfide reductase activity"/>
    <property type="evidence" value="ECO:0007669"/>
    <property type="project" value="TreeGrafter"/>
</dbReference>
<keyword evidence="4" id="KW-1185">Reference proteome</keyword>
<dbReference type="PANTHER" id="PTHR32234">
    <property type="entry name" value="THIOL:DISULFIDE INTERCHANGE PROTEIN DSBD"/>
    <property type="match status" value="1"/>
</dbReference>
<gene>
    <name evidence="3" type="ORF">SAMN05660859_4043</name>
</gene>
<name>A0A1G4UJX0_9HYPH</name>
<feature type="chain" id="PRO_5011757775" evidence="1">
    <location>
        <begin position="35"/>
        <end position="156"/>
    </location>
</feature>
<sequence>MSPRPLAHSVALPALSRRALLLALAGLPAGRADAAVARTSVASVADFGSALAFLSGRHANVLVYVSARWCPICKAVDATVLASARVRTALRRVPLVKVDVTASNGESRALLRLLAAEGPPTLFVADARARAEQPGTRLVGAFPEDALLNRLRPYTG</sequence>
<proteinExistence type="predicted"/>
<organism evidence="3 4">
    <name type="scientific">Ancylobacter rudongensis</name>
    <dbReference type="NCBI Taxonomy" id="177413"/>
    <lineage>
        <taxon>Bacteria</taxon>
        <taxon>Pseudomonadati</taxon>
        <taxon>Pseudomonadota</taxon>
        <taxon>Alphaproteobacteria</taxon>
        <taxon>Hyphomicrobiales</taxon>
        <taxon>Xanthobacteraceae</taxon>
        <taxon>Ancylobacter</taxon>
    </lineage>
</organism>
<protein>
    <submittedName>
        <fullName evidence="3">Thioredoxin-like</fullName>
    </submittedName>
</protein>
<keyword evidence="1" id="KW-0732">Signal</keyword>
<dbReference type="InterPro" id="IPR013766">
    <property type="entry name" value="Thioredoxin_domain"/>
</dbReference>
<evidence type="ECO:0000313" key="3">
    <source>
        <dbReference type="EMBL" id="SCW93963.1"/>
    </source>
</evidence>
<accession>A0A1G4UJX0</accession>
<evidence type="ECO:0000256" key="1">
    <source>
        <dbReference type="SAM" id="SignalP"/>
    </source>
</evidence>
<dbReference type="AlphaFoldDB" id="A0A1G4UJX0"/>
<dbReference type="Proteomes" id="UP000198889">
    <property type="component" value="Unassembled WGS sequence"/>
</dbReference>
<dbReference type="Pfam" id="PF13899">
    <property type="entry name" value="Thioredoxin_7"/>
    <property type="match status" value="1"/>
</dbReference>
<reference evidence="4" key="1">
    <citation type="submission" date="2016-10" db="EMBL/GenBank/DDBJ databases">
        <authorList>
            <person name="Varghese N."/>
            <person name="Submissions S."/>
        </authorList>
    </citation>
    <scope>NUCLEOTIDE SEQUENCE [LARGE SCALE GENOMIC DNA]</scope>
    <source>
        <strain evidence="4">CGMCC 1.1761</strain>
    </source>
</reference>
<dbReference type="RefSeq" id="WP_091443464.1">
    <property type="nucleotide sequence ID" value="NZ_FMTP01000008.1"/>
</dbReference>
<dbReference type="InterPro" id="IPR036249">
    <property type="entry name" value="Thioredoxin-like_sf"/>
</dbReference>
<feature type="domain" description="Thioredoxin" evidence="2">
    <location>
        <begin position="23"/>
        <end position="156"/>
    </location>
</feature>
<dbReference type="PANTHER" id="PTHR32234:SF0">
    <property type="entry name" value="THIOL:DISULFIDE INTERCHANGE PROTEIN DSBD"/>
    <property type="match status" value="1"/>
</dbReference>
<dbReference type="Gene3D" id="3.40.30.10">
    <property type="entry name" value="Glutaredoxin"/>
    <property type="match status" value="1"/>
</dbReference>
<feature type="signal peptide" evidence="1">
    <location>
        <begin position="1"/>
        <end position="34"/>
    </location>
</feature>
<evidence type="ECO:0000259" key="2">
    <source>
        <dbReference type="PROSITE" id="PS51352"/>
    </source>
</evidence>